<dbReference type="AlphaFoldDB" id="A0A075MWP2"/>
<keyword evidence="1" id="KW-0472">Membrane</keyword>
<name>A0A075MWP2_9ARCH</name>
<dbReference type="Proteomes" id="UP000028194">
    <property type="component" value="Chromosome"/>
</dbReference>
<sequence>MKRVKRSTLVVIGIVGLAGLVPVLIVNQIQGQPLPPVINFALSPIPFAFLAVGALIVRQGFTMWEHVGEPNYEPDYVLGAMILIVGMVFTGAGSFGMLLIFGGAS</sequence>
<evidence type="ECO:0000256" key="1">
    <source>
        <dbReference type="SAM" id="Phobius"/>
    </source>
</evidence>
<evidence type="ECO:0000313" key="3">
    <source>
        <dbReference type="Proteomes" id="UP000028194"/>
    </source>
</evidence>
<organism evidence="2 3">
    <name type="scientific">Candidatus Nitrososphaera evergladensis SR1</name>
    <dbReference type="NCBI Taxonomy" id="1459636"/>
    <lineage>
        <taxon>Archaea</taxon>
        <taxon>Nitrososphaerota</taxon>
        <taxon>Nitrososphaeria</taxon>
        <taxon>Nitrososphaerales</taxon>
        <taxon>Nitrososphaeraceae</taxon>
        <taxon>Nitrososphaera</taxon>
    </lineage>
</organism>
<reference evidence="2 3" key="1">
    <citation type="journal article" date="2014" name="PLoS ONE">
        <title>Genome Sequence of Candidatus Nitrososphaera evergladensis from Group I.1b Enriched from Everglades Soil Reveals Novel Genomic Features of the Ammonia-Oxidizing Archaea.</title>
        <authorList>
            <person name="Zhalnina K.V."/>
            <person name="Dias R."/>
            <person name="Leonard M.T."/>
            <person name="Dorr de Quadros P."/>
            <person name="Camargo F.A."/>
            <person name="Drew J.C."/>
            <person name="Farmerie W.G."/>
            <person name="Daroub S.H."/>
            <person name="Triplett E.W."/>
        </authorList>
    </citation>
    <scope>NUCLEOTIDE SEQUENCE [LARGE SCALE GENOMIC DNA]</scope>
    <source>
        <strain evidence="2 3">SR1</strain>
    </source>
</reference>
<dbReference type="HOGENOM" id="CLU_2230257_0_0_2"/>
<dbReference type="EMBL" id="CP007174">
    <property type="protein sequence ID" value="AIF83684.1"/>
    <property type="molecule type" value="Genomic_DNA"/>
</dbReference>
<dbReference type="KEGG" id="nev:NTE_01622"/>
<dbReference type="RefSeq" id="WP_148700411.1">
    <property type="nucleotide sequence ID" value="NZ_CP007174.1"/>
</dbReference>
<accession>A0A075MWP2</accession>
<feature type="transmembrane region" description="Helical" evidence="1">
    <location>
        <begin position="77"/>
        <end position="101"/>
    </location>
</feature>
<dbReference type="GeneID" id="41597401"/>
<protein>
    <submittedName>
        <fullName evidence="2">Uncharacterized protein</fullName>
    </submittedName>
</protein>
<feature type="transmembrane region" description="Helical" evidence="1">
    <location>
        <begin position="37"/>
        <end position="57"/>
    </location>
</feature>
<evidence type="ECO:0000313" key="2">
    <source>
        <dbReference type="EMBL" id="AIF83684.1"/>
    </source>
</evidence>
<keyword evidence="1" id="KW-0812">Transmembrane</keyword>
<gene>
    <name evidence="2" type="ORF">NTE_01622</name>
</gene>
<proteinExistence type="predicted"/>
<keyword evidence="1" id="KW-1133">Transmembrane helix</keyword>
<keyword evidence="3" id="KW-1185">Reference proteome</keyword>
<feature type="transmembrane region" description="Helical" evidence="1">
    <location>
        <begin position="7"/>
        <end position="25"/>
    </location>
</feature>